<protein>
    <recommendedName>
        <fullName evidence="2">DUF2283 domain-containing protein</fullName>
    </recommendedName>
</protein>
<dbReference type="EMBL" id="BARS01009062">
    <property type="protein sequence ID" value="GAF69363.1"/>
    <property type="molecule type" value="Genomic_DNA"/>
</dbReference>
<evidence type="ECO:0008006" key="2">
    <source>
        <dbReference type="Google" id="ProtNLM"/>
    </source>
</evidence>
<comment type="caution">
    <text evidence="1">The sequence shown here is derived from an EMBL/GenBank/DDBJ whole genome shotgun (WGS) entry which is preliminary data.</text>
</comment>
<accession>X0RKP5</accession>
<evidence type="ECO:0000313" key="1">
    <source>
        <dbReference type="EMBL" id="GAF69363.1"/>
    </source>
</evidence>
<dbReference type="InterPro" id="IPR019270">
    <property type="entry name" value="DUF2283"/>
</dbReference>
<organism evidence="1">
    <name type="scientific">marine sediment metagenome</name>
    <dbReference type="NCBI Taxonomy" id="412755"/>
    <lineage>
        <taxon>unclassified sequences</taxon>
        <taxon>metagenomes</taxon>
        <taxon>ecological metagenomes</taxon>
    </lineage>
</organism>
<gene>
    <name evidence="1" type="ORF">S01H1_17128</name>
</gene>
<dbReference type="AlphaFoldDB" id="X0RKP5"/>
<dbReference type="Pfam" id="PF10049">
    <property type="entry name" value="DUF2283"/>
    <property type="match status" value="1"/>
</dbReference>
<sequence>MEAVKLFERNDVPLEWDYDGEADTFYLSFGKPRPAVGVDIGEGVIVRYDEEAREVVGLTIVGVGRRLEEYVKAGG</sequence>
<proteinExistence type="predicted"/>
<name>X0RKP5_9ZZZZ</name>
<reference evidence="1" key="1">
    <citation type="journal article" date="2014" name="Front. Microbiol.">
        <title>High frequency of phylogenetically diverse reductive dehalogenase-homologous genes in deep subseafloor sedimentary metagenomes.</title>
        <authorList>
            <person name="Kawai M."/>
            <person name="Futagami T."/>
            <person name="Toyoda A."/>
            <person name="Takaki Y."/>
            <person name="Nishi S."/>
            <person name="Hori S."/>
            <person name="Arai W."/>
            <person name="Tsubouchi T."/>
            <person name="Morono Y."/>
            <person name="Uchiyama I."/>
            <person name="Ito T."/>
            <person name="Fujiyama A."/>
            <person name="Inagaki F."/>
            <person name="Takami H."/>
        </authorList>
    </citation>
    <scope>NUCLEOTIDE SEQUENCE</scope>
    <source>
        <strain evidence="1">Expedition CK06-06</strain>
    </source>
</reference>